<comment type="caution">
    <text evidence="1">The sequence shown here is derived from an EMBL/GenBank/DDBJ whole genome shotgun (WGS) entry which is preliminary data.</text>
</comment>
<gene>
    <name evidence="1" type="ORF">E6K73_02480</name>
</gene>
<dbReference type="Pfam" id="PF11306">
    <property type="entry name" value="DUF3108"/>
    <property type="match status" value="1"/>
</dbReference>
<dbReference type="AlphaFoldDB" id="A0A538SMW7"/>
<evidence type="ECO:0000313" key="2">
    <source>
        <dbReference type="Proteomes" id="UP000320184"/>
    </source>
</evidence>
<sequence length="288" mass="32240">MERNAVPRPSRAPLLHVLGVGAWIAFTACASASPIADSLPLVPADTSEADSLIPTPQPESHEVLPAVSQPFRPGESLKFSVQWGIIKAGTAYLEVPQLSDWNGRNVYRLVARAESNSFISRFYKVRNRIESLWDKDGRFSWRYQENRREGGYRTKSEILFDNERHEARYADGKTFPIPSKVQDALSAFYYTRFQALPLGGSIVFDYHASRKSQPLEVKVLGRERVDTPAGTFDCVAIEPLLKAGGIFKNKGRLVIWMTEDERRMPVLMKSKVAIGSISVVLQEARNGA</sequence>
<dbReference type="Proteomes" id="UP000320184">
    <property type="component" value="Unassembled WGS sequence"/>
</dbReference>
<organism evidence="1 2">
    <name type="scientific">Eiseniibacteriota bacterium</name>
    <dbReference type="NCBI Taxonomy" id="2212470"/>
    <lineage>
        <taxon>Bacteria</taxon>
        <taxon>Candidatus Eiseniibacteriota</taxon>
    </lineage>
</organism>
<dbReference type="InterPro" id="IPR021457">
    <property type="entry name" value="DUF3108"/>
</dbReference>
<reference evidence="1 2" key="1">
    <citation type="journal article" date="2019" name="Nat. Microbiol.">
        <title>Mediterranean grassland soil C-N compound turnover is dependent on rainfall and depth, and is mediated by genomically divergent microorganisms.</title>
        <authorList>
            <person name="Diamond S."/>
            <person name="Andeer P.F."/>
            <person name="Li Z."/>
            <person name="Crits-Christoph A."/>
            <person name="Burstein D."/>
            <person name="Anantharaman K."/>
            <person name="Lane K.R."/>
            <person name="Thomas B.C."/>
            <person name="Pan C."/>
            <person name="Northen T.R."/>
            <person name="Banfield J.F."/>
        </authorList>
    </citation>
    <scope>NUCLEOTIDE SEQUENCE [LARGE SCALE GENOMIC DNA]</scope>
    <source>
        <strain evidence="1">WS_3</strain>
    </source>
</reference>
<accession>A0A538SMW7</accession>
<dbReference type="Gene3D" id="2.40.360.20">
    <property type="match status" value="1"/>
</dbReference>
<name>A0A538SMW7_UNCEI</name>
<dbReference type="EMBL" id="VBOT01000029">
    <property type="protein sequence ID" value="TMQ52719.1"/>
    <property type="molecule type" value="Genomic_DNA"/>
</dbReference>
<proteinExistence type="predicted"/>
<evidence type="ECO:0000313" key="1">
    <source>
        <dbReference type="EMBL" id="TMQ52719.1"/>
    </source>
</evidence>
<protein>
    <submittedName>
        <fullName evidence="1">DUF3108 domain-containing protein</fullName>
    </submittedName>
</protein>
<dbReference type="PROSITE" id="PS51257">
    <property type="entry name" value="PROKAR_LIPOPROTEIN"/>
    <property type="match status" value="1"/>
</dbReference>